<protein>
    <submittedName>
        <fullName evidence="2">Uncharacterized protein</fullName>
    </submittedName>
</protein>
<dbReference type="RefSeq" id="WP_119297954.1">
    <property type="nucleotide sequence ID" value="NZ_BHGK01000001.1"/>
</dbReference>
<feature type="transmembrane region" description="Helical" evidence="1">
    <location>
        <begin position="6"/>
        <end position="26"/>
    </location>
</feature>
<keyword evidence="3" id="KW-1185">Reference proteome</keyword>
<proteinExistence type="predicted"/>
<feature type="transmembrane region" description="Helical" evidence="1">
    <location>
        <begin position="47"/>
        <end position="69"/>
    </location>
</feature>
<dbReference type="AlphaFoldDB" id="A0A391PJX3"/>
<evidence type="ECO:0000313" key="2">
    <source>
        <dbReference type="EMBL" id="GCA67042.1"/>
    </source>
</evidence>
<feature type="transmembrane region" description="Helical" evidence="1">
    <location>
        <begin position="181"/>
        <end position="199"/>
    </location>
</feature>
<comment type="caution">
    <text evidence="2">The sequence shown here is derived from an EMBL/GenBank/DDBJ whole genome shotgun (WGS) entry which is preliminary data.</text>
</comment>
<organism evidence="2 3">
    <name type="scientific">Mediterraneibacter butyricigenes</name>
    <dbReference type="NCBI Taxonomy" id="2316025"/>
    <lineage>
        <taxon>Bacteria</taxon>
        <taxon>Bacillati</taxon>
        <taxon>Bacillota</taxon>
        <taxon>Clostridia</taxon>
        <taxon>Lachnospirales</taxon>
        <taxon>Lachnospiraceae</taxon>
        <taxon>Mediterraneibacter</taxon>
    </lineage>
</organism>
<sequence length="200" mass="22580">MDIIIPLLIVSVLIGIPTWLIVHTVNKADKSTIIYSPEEVTKKLRKGFYLSFWGIDLLFGAIPLFVLILCDLPRVFQFIVPAVAFVVGFIMFFIGRIQVGLMTRYINFCNRERTEFEEWVLQVMLGIEEAAMRRNGINSITKVIPGVTDDMLSAMNSTGIISGYMEVGRVYTGKNILKNHWPIISIIVAILISIVITVTR</sequence>
<keyword evidence="1" id="KW-0812">Transmembrane</keyword>
<name>A0A391PJX3_9FIRM</name>
<keyword evidence="1" id="KW-0472">Membrane</keyword>
<keyword evidence="1" id="KW-1133">Transmembrane helix</keyword>
<accession>A0A391PJX3</accession>
<gene>
    <name evidence="2" type="ORF">KGMB01110_14780</name>
</gene>
<reference evidence="3" key="1">
    <citation type="submission" date="2018-09" db="EMBL/GenBank/DDBJ databases">
        <title>Draft Genome Sequence of Mediterraneibacter sp. KCTC 15684.</title>
        <authorList>
            <person name="Kim J.S."/>
            <person name="Han K.I."/>
            <person name="Suh M.K."/>
            <person name="Lee K.C."/>
            <person name="Eom M.K."/>
            <person name="Lee J.H."/>
            <person name="Park S.H."/>
            <person name="Kang S.W."/>
            <person name="Park J.E."/>
            <person name="Oh B.S."/>
            <person name="Yu S.Y."/>
            <person name="Choi S.H."/>
            <person name="Lee D.H."/>
            <person name="Yoon H."/>
            <person name="Kim B."/>
            <person name="Yang S.J."/>
            <person name="Lee J.S."/>
        </authorList>
    </citation>
    <scope>NUCLEOTIDE SEQUENCE [LARGE SCALE GENOMIC DNA]</scope>
    <source>
        <strain evidence="3">KCTC 15684</strain>
    </source>
</reference>
<dbReference type="EMBL" id="BHGK01000001">
    <property type="protein sequence ID" value="GCA67042.1"/>
    <property type="molecule type" value="Genomic_DNA"/>
</dbReference>
<evidence type="ECO:0000313" key="3">
    <source>
        <dbReference type="Proteomes" id="UP000265643"/>
    </source>
</evidence>
<evidence type="ECO:0000256" key="1">
    <source>
        <dbReference type="SAM" id="Phobius"/>
    </source>
</evidence>
<feature type="transmembrane region" description="Helical" evidence="1">
    <location>
        <begin position="75"/>
        <end position="94"/>
    </location>
</feature>
<dbReference type="Proteomes" id="UP000265643">
    <property type="component" value="Unassembled WGS sequence"/>
</dbReference>